<dbReference type="SUPFAM" id="SSF64268">
    <property type="entry name" value="PX domain"/>
    <property type="match status" value="1"/>
</dbReference>
<dbReference type="SMART" id="SM00312">
    <property type="entry name" value="PX"/>
    <property type="match status" value="1"/>
</dbReference>
<evidence type="ECO:0000313" key="7">
    <source>
        <dbReference type="Proteomes" id="UP000054144"/>
    </source>
</evidence>
<evidence type="ECO:0008006" key="8">
    <source>
        <dbReference type="Google" id="ProtNLM"/>
    </source>
</evidence>
<dbReference type="GO" id="GO:0016197">
    <property type="term" value="P:endosomal transport"/>
    <property type="evidence" value="ECO:0007669"/>
    <property type="project" value="TreeGrafter"/>
</dbReference>
<dbReference type="InterPro" id="IPR019497">
    <property type="entry name" value="Sorting_nexin_WASP-bd-dom"/>
</dbReference>
<dbReference type="Pfam" id="PF10456">
    <property type="entry name" value="BAR_3_WASP_bdg"/>
    <property type="match status" value="1"/>
</dbReference>
<dbReference type="SMART" id="SM00326">
    <property type="entry name" value="SH3"/>
    <property type="match status" value="1"/>
</dbReference>
<proteinExistence type="predicted"/>
<reference evidence="6 7" key="1">
    <citation type="journal article" date="2015" name="Fungal Genet. Biol.">
        <title>Evolution of novel wood decay mechanisms in Agaricales revealed by the genome sequences of Fistulina hepatica and Cylindrobasidium torrendii.</title>
        <authorList>
            <person name="Floudas D."/>
            <person name="Held B.W."/>
            <person name="Riley R."/>
            <person name="Nagy L.G."/>
            <person name="Koehler G."/>
            <person name="Ransdell A.S."/>
            <person name="Younus H."/>
            <person name="Chow J."/>
            <person name="Chiniquy J."/>
            <person name="Lipzen A."/>
            <person name="Tritt A."/>
            <person name="Sun H."/>
            <person name="Haridas S."/>
            <person name="LaButti K."/>
            <person name="Ohm R.A."/>
            <person name="Kues U."/>
            <person name="Blanchette R.A."/>
            <person name="Grigoriev I.V."/>
            <person name="Minto R.E."/>
            <person name="Hibbett D.S."/>
        </authorList>
    </citation>
    <scope>NUCLEOTIDE SEQUENCE [LARGE SCALE GENOMIC DNA]</scope>
    <source>
        <strain evidence="6 7">ATCC 64428</strain>
    </source>
</reference>
<dbReference type="GO" id="GO:0035091">
    <property type="term" value="F:phosphatidylinositol binding"/>
    <property type="evidence" value="ECO:0007669"/>
    <property type="project" value="InterPro"/>
</dbReference>
<evidence type="ECO:0000256" key="1">
    <source>
        <dbReference type="ARBA" id="ARBA00022443"/>
    </source>
</evidence>
<name>A0A0D7A8U7_9AGAR</name>
<accession>A0A0D7A8U7</accession>
<feature type="domain" description="SH3" evidence="4">
    <location>
        <begin position="46"/>
        <end position="108"/>
    </location>
</feature>
<evidence type="ECO:0000259" key="4">
    <source>
        <dbReference type="PROSITE" id="PS50002"/>
    </source>
</evidence>
<dbReference type="Gene3D" id="1.20.1270.60">
    <property type="entry name" value="Arfaptin homology (AH) domain/BAR domain"/>
    <property type="match status" value="1"/>
</dbReference>
<protein>
    <recommendedName>
        <fullName evidence="8">PX-domain-containing protein</fullName>
    </recommendedName>
</protein>
<dbReference type="Proteomes" id="UP000054144">
    <property type="component" value="Unassembled WGS sequence"/>
</dbReference>
<feature type="compositionally biased region" description="Polar residues" evidence="3">
    <location>
        <begin position="132"/>
        <end position="142"/>
    </location>
</feature>
<dbReference type="GO" id="GO:0005886">
    <property type="term" value="C:plasma membrane"/>
    <property type="evidence" value="ECO:0007669"/>
    <property type="project" value="TreeGrafter"/>
</dbReference>
<dbReference type="PANTHER" id="PTHR45827:SF1">
    <property type="entry name" value="SORTING NEXIN"/>
    <property type="match status" value="1"/>
</dbReference>
<dbReference type="Pfam" id="PF00018">
    <property type="entry name" value="SH3_1"/>
    <property type="match status" value="1"/>
</dbReference>
<evidence type="ECO:0000256" key="3">
    <source>
        <dbReference type="SAM" id="MobiDB-lite"/>
    </source>
</evidence>
<feature type="region of interest" description="Disordered" evidence="3">
    <location>
        <begin position="195"/>
        <end position="225"/>
    </location>
</feature>
<evidence type="ECO:0000256" key="2">
    <source>
        <dbReference type="PROSITE-ProRule" id="PRU00192"/>
    </source>
</evidence>
<dbReference type="Gene3D" id="3.30.1520.10">
    <property type="entry name" value="Phox-like domain"/>
    <property type="match status" value="1"/>
</dbReference>
<sequence length="692" mass="77126">MHEESKANASDTPLDFDSGLNSSTAWVASEHLDADSLDTRSDLDGDAVHPARALYDFEGKVEFGELSVCAGDELDVLEEDLPGGWTLARTAGGEVGLLPRTYYTFTSEFATGPDVCLSPRSTSRFTRRQASDPDTTPRNSTIAAAPLIPQNTGEWHNLFPSFRRTLLGGRTLNRFSAFVTSGAEAWVLKGAPEEPEIAKSKHDRAASTSSAWSLGDEEDGDDPNKHFIEAGPAWKPKLPSFEVLVHSPSKRTSALSGSFTMYSVTSVFPLDAPLRIPEDDDEAAPRSSRITVQRRFSQFVVLHTALTRRLPGIALPPLPEKQYAGRFSDDFVEARRGDLERYINKIVRHPILRYAEIVTFFLGCDNETEWKRWIPQHLLLPPAGPSFYAIVYHPAYNVDAEDAVHADEGFETHVQAVGKGVQALRGVFLKYRESRIEMSKAERLLSYSLLSLINPKQLAQPERDEDVSASQKGLVNESGAWCWREGCEDCLRLTKSLQRTADALQSVADLYDNHARHSLLATHESLKKMAHPMQVYDGIIQTHRAILSRYREVQSDENPNDEIAGRCETALNVTMAEMDTYHNQKVEDFEAFAKDHLDGEIAFYEQVLSRLRAARKVFEPPYPADYGLTPRQPSIYERELENPRLHAEPLCQPCPHVYDSAPMRPVTAAIQEGVGMLLASTSARASALGKLW</sequence>
<dbReference type="InterPro" id="IPR036871">
    <property type="entry name" value="PX_dom_sf"/>
</dbReference>
<keyword evidence="7" id="KW-1185">Reference proteome</keyword>
<dbReference type="PROSITE" id="PS50002">
    <property type="entry name" value="SH3"/>
    <property type="match status" value="1"/>
</dbReference>
<dbReference type="InterPro" id="IPR001452">
    <property type="entry name" value="SH3_domain"/>
</dbReference>
<dbReference type="GO" id="GO:0097320">
    <property type="term" value="P:plasma membrane tubulation"/>
    <property type="evidence" value="ECO:0007669"/>
    <property type="project" value="TreeGrafter"/>
</dbReference>
<dbReference type="InterPro" id="IPR027267">
    <property type="entry name" value="AH/BAR_dom_sf"/>
</dbReference>
<dbReference type="EMBL" id="KN881942">
    <property type="protein sequence ID" value="KIY47422.1"/>
    <property type="molecule type" value="Genomic_DNA"/>
</dbReference>
<dbReference type="PROSITE" id="PS50195">
    <property type="entry name" value="PX"/>
    <property type="match status" value="1"/>
</dbReference>
<gene>
    <name evidence="6" type="ORF">FISHEDRAFT_45363</name>
</gene>
<feature type="domain" description="PX" evidence="5">
    <location>
        <begin position="240"/>
        <end position="368"/>
    </location>
</feature>
<dbReference type="Pfam" id="PF00787">
    <property type="entry name" value="PX"/>
    <property type="match status" value="1"/>
</dbReference>
<feature type="region of interest" description="Disordered" evidence="3">
    <location>
        <begin position="120"/>
        <end position="142"/>
    </location>
</feature>
<keyword evidence="1 2" id="KW-0728">SH3 domain</keyword>
<dbReference type="GO" id="GO:0031410">
    <property type="term" value="C:cytoplasmic vesicle"/>
    <property type="evidence" value="ECO:0007669"/>
    <property type="project" value="TreeGrafter"/>
</dbReference>
<evidence type="ECO:0000313" key="6">
    <source>
        <dbReference type="EMBL" id="KIY47422.1"/>
    </source>
</evidence>
<evidence type="ECO:0000259" key="5">
    <source>
        <dbReference type="PROSITE" id="PS50195"/>
    </source>
</evidence>
<dbReference type="SUPFAM" id="SSF50044">
    <property type="entry name" value="SH3-domain"/>
    <property type="match status" value="1"/>
</dbReference>
<organism evidence="6 7">
    <name type="scientific">Fistulina hepatica ATCC 64428</name>
    <dbReference type="NCBI Taxonomy" id="1128425"/>
    <lineage>
        <taxon>Eukaryota</taxon>
        <taxon>Fungi</taxon>
        <taxon>Dikarya</taxon>
        <taxon>Basidiomycota</taxon>
        <taxon>Agaricomycotina</taxon>
        <taxon>Agaricomycetes</taxon>
        <taxon>Agaricomycetidae</taxon>
        <taxon>Agaricales</taxon>
        <taxon>Fistulinaceae</taxon>
        <taxon>Fistulina</taxon>
    </lineage>
</organism>
<dbReference type="InterPro" id="IPR001683">
    <property type="entry name" value="PX_dom"/>
</dbReference>
<feature type="compositionally biased region" description="Basic and acidic residues" evidence="3">
    <location>
        <begin position="196"/>
        <end position="205"/>
    </location>
</feature>
<dbReference type="AlphaFoldDB" id="A0A0D7A8U7"/>
<dbReference type="Gene3D" id="2.30.30.40">
    <property type="entry name" value="SH3 Domains"/>
    <property type="match status" value="1"/>
</dbReference>
<dbReference type="InterPro" id="IPR036028">
    <property type="entry name" value="SH3-like_dom_sf"/>
</dbReference>
<dbReference type="PANTHER" id="PTHR45827">
    <property type="entry name" value="SORTING NEXIN"/>
    <property type="match status" value="1"/>
</dbReference>
<dbReference type="OrthoDB" id="10254720at2759"/>
<dbReference type="GO" id="GO:0006897">
    <property type="term" value="P:endocytosis"/>
    <property type="evidence" value="ECO:0007669"/>
    <property type="project" value="TreeGrafter"/>
</dbReference>